<dbReference type="AlphaFoldDB" id="A0A1H4G1V2"/>
<dbReference type="InterPro" id="IPR034660">
    <property type="entry name" value="DinB/YfiT-like"/>
</dbReference>
<gene>
    <name evidence="2" type="ORF">SAMN05660909_04853</name>
</gene>
<name>A0A1H4G1V2_9BACT</name>
<sequence length="150" mass="17737">MSTALHPSLDRLTWILENLPAKLAAIPEEQWSFKSSPEKWSRKEILGHLIDSAANNHQRFVRIQFECTPTIRYQQNDWNYYSYHQLQETKLLIDTWKQYNLFLKGILQHLPASALNREGIGGEGVPFTLDYIVEDYVNHMEHHLRQIVEY</sequence>
<dbReference type="STRING" id="408074.SAMN05660909_04853"/>
<dbReference type="Pfam" id="PF12867">
    <property type="entry name" value="DinB_2"/>
    <property type="match status" value="1"/>
</dbReference>
<dbReference type="Gene3D" id="1.20.120.450">
    <property type="entry name" value="dinb family like domain"/>
    <property type="match status" value="1"/>
</dbReference>
<organism evidence="2 3">
    <name type="scientific">Chitinophaga terrae</name>
    <name type="common">ex Kim and Jung 2007</name>
    <dbReference type="NCBI Taxonomy" id="408074"/>
    <lineage>
        <taxon>Bacteria</taxon>
        <taxon>Pseudomonadati</taxon>
        <taxon>Bacteroidota</taxon>
        <taxon>Chitinophagia</taxon>
        <taxon>Chitinophagales</taxon>
        <taxon>Chitinophagaceae</taxon>
        <taxon>Chitinophaga</taxon>
    </lineage>
</organism>
<accession>A0A1H4G1V2</accession>
<dbReference type="EMBL" id="FNRL01000031">
    <property type="protein sequence ID" value="SEB03301.1"/>
    <property type="molecule type" value="Genomic_DNA"/>
</dbReference>
<dbReference type="InterPro" id="IPR024775">
    <property type="entry name" value="DinB-like"/>
</dbReference>
<evidence type="ECO:0000259" key="1">
    <source>
        <dbReference type="Pfam" id="PF12867"/>
    </source>
</evidence>
<protein>
    <submittedName>
        <fullName evidence="2">DinB superfamily protein</fullName>
    </submittedName>
</protein>
<proteinExistence type="predicted"/>
<keyword evidence="3" id="KW-1185">Reference proteome</keyword>
<dbReference type="SUPFAM" id="SSF109854">
    <property type="entry name" value="DinB/YfiT-like putative metalloenzymes"/>
    <property type="match status" value="1"/>
</dbReference>
<dbReference type="RefSeq" id="WP_089765004.1">
    <property type="nucleotide sequence ID" value="NZ_BKAT01000053.1"/>
</dbReference>
<reference evidence="3" key="1">
    <citation type="submission" date="2016-10" db="EMBL/GenBank/DDBJ databases">
        <authorList>
            <person name="Varghese N."/>
            <person name="Submissions S."/>
        </authorList>
    </citation>
    <scope>NUCLEOTIDE SEQUENCE [LARGE SCALE GENOMIC DNA]</scope>
    <source>
        <strain evidence="3">DSM 23920</strain>
    </source>
</reference>
<evidence type="ECO:0000313" key="2">
    <source>
        <dbReference type="EMBL" id="SEB03301.1"/>
    </source>
</evidence>
<dbReference type="Proteomes" id="UP000199656">
    <property type="component" value="Unassembled WGS sequence"/>
</dbReference>
<evidence type="ECO:0000313" key="3">
    <source>
        <dbReference type="Proteomes" id="UP000199656"/>
    </source>
</evidence>
<feature type="domain" description="DinB-like" evidence="1">
    <location>
        <begin position="13"/>
        <end position="147"/>
    </location>
</feature>
<dbReference type="OrthoDB" id="9793216at2"/>